<dbReference type="PANTHER" id="PTHR30108:SF21">
    <property type="entry name" value="4-HYDROXYBENZOATE DECARBOXYLASE"/>
    <property type="match status" value="1"/>
</dbReference>
<dbReference type="InterPro" id="IPR048304">
    <property type="entry name" value="UbiD_Rift_dom"/>
</dbReference>
<dbReference type="Pfam" id="PF20695">
    <property type="entry name" value="UbiD_N"/>
    <property type="match status" value="1"/>
</dbReference>
<dbReference type="Pfam" id="PF01977">
    <property type="entry name" value="UbiD"/>
    <property type="match status" value="1"/>
</dbReference>
<evidence type="ECO:0000259" key="3">
    <source>
        <dbReference type="Pfam" id="PF20695"/>
    </source>
</evidence>
<dbReference type="Pfam" id="PF20696">
    <property type="entry name" value="UbiD_C"/>
    <property type="match status" value="1"/>
</dbReference>
<feature type="domain" description="3-octaprenyl-4-hydroxybenzoate carboxy-lyase-like N-terminal" evidence="3">
    <location>
        <begin position="11"/>
        <end position="86"/>
    </location>
</feature>
<evidence type="ECO:0000259" key="4">
    <source>
        <dbReference type="Pfam" id="PF20696"/>
    </source>
</evidence>
<accession>A0ABS5NQM4</accession>
<dbReference type="SUPFAM" id="SSF50475">
    <property type="entry name" value="FMN-binding split barrel"/>
    <property type="match status" value="1"/>
</dbReference>
<dbReference type="Proteomes" id="UP000681027">
    <property type="component" value="Unassembled WGS sequence"/>
</dbReference>
<dbReference type="InterPro" id="IPR049383">
    <property type="entry name" value="UbiD-like_N"/>
</dbReference>
<dbReference type="SUPFAM" id="SSF143968">
    <property type="entry name" value="UbiD C-terminal domain-like"/>
    <property type="match status" value="1"/>
</dbReference>
<protein>
    <submittedName>
        <fullName evidence="5">UbiD family decarboxylase</fullName>
    </submittedName>
</protein>
<feature type="domain" description="3-octaprenyl-4-hydroxybenzoate carboxy-lyase-like Rift-related" evidence="2">
    <location>
        <begin position="96"/>
        <end position="292"/>
    </location>
</feature>
<dbReference type="InterPro" id="IPR049381">
    <property type="entry name" value="UbiD-like_C"/>
</dbReference>
<dbReference type="InterPro" id="IPR002830">
    <property type="entry name" value="UbiD"/>
</dbReference>
<feature type="domain" description="3-octaprenyl-4-hydroxybenzoate carboxy-lyase-like C-terminal" evidence="4">
    <location>
        <begin position="300"/>
        <end position="420"/>
    </location>
</feature>
<organism evidence="5 6">
    <name type="scientific">Cytobacillus citreus</name>
    <dbReference type="NCBI Taxonomy" id="2833586"/>
    <lineage>
        <taxon>Bacteria</taxon>
        <taxon>Bacillati</taxon>
        <taxon>Bacillota</taxon>
        <taxon>Bacilli</taxon>
        <taxon>Bacillales</taxon>
        <taxon>Bacillaceae</taxon>
        <taxon>Cytobacillus</taxon>
    </lineage>
</organism>
<evidence type="ECO:0000313" key="5">
    <source>
        <dbReference type="EMBL" id="MBS4189438.1"/>
    </source>
</evidence>
<dbReference type="RefSeq" id="WP_213100875.1">
    <property type="nucleotide sequence ID" value="NZ_JAGYPM010000001.1"/>
</dbReference>
<comment type="caution">
    <text evidence="5">The sequence shown here is derived from an EMBL/GenBank/DDBJ whole genome shotgun (WGS) entry which is preliminary data.</text>
</comment>
<evidence type="ECO:0000313" key="6">
    <source>
        <dbReference type="Proteomes" id="UP000681027"/>
    </source>
</evidence>
<dbReference type="Gene3D" id="3.40.1670.10">
    <property type="entry name" value="UbiD C-terminal domain-like"/>
    <property type="match status" value="1"/>
</dbReference>
<comment type="similarity">
    <text evidence="1">Belongs to the UbiD family.</text>
</comment>
<name>A0ABS5NQM4_9BACI</name>
<sequence length="445" mass="49208">MIPVTMRALLDDWENRGLLYRIKKEVDPRYELGAVINSKQGRQPFLFEKIKGYQSSMVAGLGGDRDLVADSIGVHTSELIPKIIESIVNPIQTTLKETGPVQENLVTGDFDLADLFPIPTYHEKDSGAYYVSGILVVKDLSGNKRYTSIRRMQYLGGNRTNILITSPELLEQYSHFEKLGEPMEVAVMFGVVPAIVLSSQISTHLYHTDKLNVAGALLGQSLDVVRCKTVDLDVLAEAEIVFEGHMLPHEREMEGPFGELAGYYGFRSPQPVVEISAVTYRNNAINQTIFPSSFEERLPMALIREATLLSTVRQVVPSIKSVHIPMGGVGRYHAVIQIEKKSEGDGKQAALAAFASDKDLKHVVVVNDDVNIFDSDDVEWAIATRVQAASDVFIVPGAKGSPLESSHNLRGVSDKMGIDATYPLGMEEMFKRTSIPIEINLEDYL</sequence>
<evidence type="ECO:0000259" key="2">
    <source>
        <dbReference type="Pfam" id="PF01977"/>
    </source>
</evidence>
<dbReference type="NCBIfam" id="TIGR00148">
    <property type="entry name" value="UbiD family decarboxylase"/>
    <property type="match status" value="1"/>
</dbReference>
<keyword evidence="6" id="KW-1185">Reference proteome</keyword>
<dbReference type="EMBL" id="JAGYPM010000001">
    <property type="protein sequence ID" value="MBS4189438.1"/>
    <property type="molecule type" value="Genomic_DNA"/>
</dbReference>
<evidence type="ECO:0000256" key="1">
    <source>
        <dbReference type="ARBA" id="ARBA00010021"/>
    </source>
</evidence>
<reference evidence="5 6" key="1">
    <citation type="submission" date="2021-05" db="EMBL/GenBank/DDBJ databases">
        <title>Novel Bacillus species.</title>
        <authorList>
            <person name="Liu G."/>
        </authorList>
    </citation>
    <scope>NUCLEOTIDE SEQUENCE [LARGE SCALE GENOMIC DNA]</scope>
    <source>
        <strain evidence="5 6">FJAT-49705</strain>
    </source>
</reference>
<dbReference type="PANTHER" id="PTHR30108">
    <property type="entry name" value="3-OCTAPRENYL-4-HYDROXYBENZOATE CARBOXY-LYASE-RELATED"/>
    <property type="match status" value="1"/>
</dbReference>
<gene>
    <name evidence="5" type="ORF">KHA94_04290</name>
</gene>
<proteinExistence type="inferred from homology"/>